<dbReference type="SUPFAM" id="SSF47148">
    <property type="entry name" value="Diol dehydratase, gamma subunit"/>
    <property type="match status" value="1"/>
</dbReference>
<comment type="caution">
    <text evidence="1">The sequence shown here is derived from an EMBL/GenBank/DDBJ whole genome shotgun (WGS) entry which is preliminary data.</text>
</comment>
<dbReference type="RefSeq" id="WP_245427911.1">
    <property type="nucleotide sequence ID" value="NZ_QNRK01000020.1"/>
</dbReference>
<gene>
    <name evidence="1" type="ORF">DFR50_12097</name>
</gene>
<dbReference type="AlphaFoldDB" id="A0A366F5J6"/>
<proteinExistence type="predicted"/>
<dbReference type="EMBL" id="QNRK01000020">
    <property type="protein sequence ID" value="RBP09897.1"/>
    <property type="molecule type" value="Genomic_DNA"/>
</dbReference>
<organism evidence="1 2">
    <name type="scientific">Roseiarcus fermentans</name>
    <dbReference type="NCBI Taxonomy" id="1473586"/>
    <lineage>
        <taxon>Bacteria</taxon>
        <taxon>Pseudomonadati</taxon>
        <taxon>Pseudomonadota</taxon>
        <taxon>Alphaproteobacteria</taxon>
        <taxon>Hyphomicrobiales</taxon>
        <taxon>Roseiarcaceae</taxon>
        <taxon>Roseiarcus</taxon>
    </lineage>
</organism>
<evidence type="ECO:0000313" key="2">
    <source>
        <dbReference type="Proteomes" id="UP000253529"/>
    </source>
</evidence>
<sequence length="142" mass="15542">MSRPVDPRDLYPLSEKAPELVQTMTGLGLADFSLQAVLDGRVAAADLAITPGVLKLQASVARAAGRDRLADNFDRAAELVAVPQELLLSTYELLRPGRAGTATRLRSRASELREKYGAERIAALIEEAADVYEKRRLFSSRF</sequence>
<dbReference type="Proteomes" id="UP000253529">
    <property type="component" value="Unassembled WGS sequence"/>
</dbReference>
<protein>
    <submittedName>
        <fullName evidence="1">Propanediol dehydratase small subunit</fullName>
    </submittedName>
</protein>
<dbReference type="Gene3D" id="1.10.1510.20">
    <property type="entry name" value="Propanediol/glycerol dehydratase, small subunit"/>
    <property type="match status" value="1"/>
</dbReference>
<evidence type="ECO:0000313" key="1">
    <source>
        <dbReference type="EMBL" id="RBP09897.1"/>
    </source>
</evidence>
<dbReference type="Pfam" id="PF02287">
    <property type="entry name" value="Dehydratase_SU"/>
    <property type="match status" value="1"/>
</dbReference>
<dbReference type="InterPro" id="IPR003207">
    <property type="entry name" value="Ppandiol/glycerol_DeHydtase_su"/>
</dbReference>
<keyword evidence="2" id="KW-1185">Reference proteome</keyword>
<name>A0A366F5J6_9HYPH</name>
<dbReference type="InterPro" id="IPR036091">
    <property type="entry name" value="Prodiol/glycerol_DeHase__sf_su"/>
</dbReference>
<reference evidence="1 2" key="1">
    <citation type="submission" date="2018-06" db="EMBL/GenBank/DDBJ databases">
        <title>Genomic Encyclopedia of Type Strains, Phase IV (KMG-IV): sequencing the most valuable type-strain genomes for metagenomic binning, comparative biology and taxonomic classification.</title>
        <authorList>
            <person name="Goeker M."/>
        </authorList>
    </citation>
    <scope>NUCLEOTIDE SEQUENCE [LARGE SCALE GENOMIC DNA]</scope>
    <source>
        <strain evidence="1 2">DSM 24875</strain>
    </source>
</reference>
<accession>A0A366F5J6</accession>